<sequence length="114" mass="12196">MVNTLASGAENPPAASGFGRREPREHVEMLAKFRRTVTSTTVMLKDLTRFGARIEGIEGLQTDEAVSLTLPGRRPGMAFVAWANAHCAGLEFADPLSDEDYAQLVAQYGLGGSA</sequence>
<dbReference type="EMBL" id="JALHLF010000056">
    <property type="protein sequence ID" value="MCJ2183671.1"/>
    <property type="molecule type" value="Genomic_DNA"/>
</dbReference>
<evidence type="ECO:0008006" key="4">
    <source>
        <dbReference type="Google" id="ProtNLM"/>
    </source>
</evidence>
<comment type="caution">
    <text evidence="2">The sequence shown here is derived from an EMBL/GenBank/DDBJ whole genome shotgun (WGS) entry which is preliminary data.</text>
</comment>
<organism evidence="2 3">
    <name type="scientific">Novosphingobium organovorum</name>
    <dbReference type="NCBI Taxonomy" id="2930092"/>
    <lineage>
        <taxon>Bacteria</taxon>
        <taxon>Pseudomonadati</taxon>
        <taxon>Pseudomonadota</taxon>
        <taxon>Alphaproteobacteria</taxon>
        <taxon>Sphingomonadales</taxon>
        <taxon>Sphingomonadaceae</taxon>
        <taxon>Novosphingobium</taxon>
    </lineage>
</organism>
<dbReference type="RefSeq" id="WP_244021688.1">
    <property type="nucleotide sequence ID" value="NZ_JALHLF010000056.1"/>
</dbReference>
<dbReference type="Proteomes" id="UP001162881">
    <property type="component" value="Unassembled WGS sequence"/>
</dbReference>
<gene>
    <name evidence="2" type="ORF">MTR62_13365</name>
</gene>
<proteinExistence type="predicted"/>
<evidence type="ECO:0000256" key="1">
    <source>
        <dbReference type="SAM" id="MobiDB-lite"/>
    </source>
</evidence>
<accession>A0ABT0BF61</accession>
<evidence type="ECO:0000313" key="2">
    <source>
        <dbReference type="EMBL" id="MCJ2183671.1"/>
    </source>
</evidence>
<evidence type="ECO:0000313" key="3">
    <source>
        <dbReference type="Proteomes" id="UP001162881"/>
    </source>
</evidence>
<name>A0ABT0BF61_9SPHN</name>
<reference evidence="2" key="1">
    <citation type="submission" date="2022-03" db="EMBL/GenBank/DDBJ databases">
        <title>Identification of a novel bacterium isolated from mangrove sediments.</title>
        <authorList>
            <person name="Pan X."/>
        </authorList>
    </citation>
    <scope>NUCLEOTIDE SEQUENCE</scope>
    <source>
        <strain evidence="2">B1949</strain>
    </source>
</reference>
<feature type="region of interest" description="Disordered" evidence="1">
    <location>
        <begin position="1"/>
        <end position="23"/>
    </location>
</feature>
<protein>
    <recommendedName>
        <fullName evidence="4">PilZ domain-containing protein</fullName>
    </recommendedName>
</protein>
<keyword evidence="3" id="KW-1185">Reference proteome</keyword>